<evidence type="ECO:0000313" key="2">
    <source>
        <dbReference type="Proteomes" id="UP001281410"/>
    </source>
</evidence>
<proteinExistence type="predicted"/>
<evidence type="ECO:0008006" key="3">
    <source>
        <dbReference type="Google" id="ProtNLM"/>
    </source>
</evidence>
<comment type="caution">
    <text evidence="1">The sequence shown here is derived from an EMBL/GenBank/DDBJ whole genome shotgun (WGS) entry which is preliminary data.</text>
</comment>
<dbReference type="AlphaFoldDB" id="A0AAE0E098"/>
<dbReference type="Proteomes" id="UP001281410">
    <property type="component" value="Unassembled WGS sequence"/>
</dbReference>
<dbReference type="PANTHER" id="PTHR36617">
    <property type="entry name" value="PROTEIN, PUTATIVE-RELATED"/>
    <property type="match status" value="1"/>
</dbReference>
<accession>A0AAE0E098</accession>
<protein>
    <recommendedName>
        <fullName evidence="3">Reverse transcriptase zinc-binding domain-containing protein</fullName>
    </recommendedName>
</protein>
<dbReference type="PANTHER" id="PTHR36617:SF5">
    <property type="entry name" value="OS05G0421675 PROTEIN"/>
    <property type="match status" value="1"/>
</dbReference>
<gene>
    <name evidence="1" type="ORF">Dsin_022806</name>
</gene>
<evidence type="ECO:0000313" key="1">
    <source>
        <dbReference type="EMBL" id="KAK3199391.1"/>
    </source>
</evidence>
<sequence length="202" mass="23339">MVQAVDVVKFRIVWWFKYLGKGVTYSISSLLLNVKDLCVEQKKLKISKIIDWIPPPNDCMVKDFGSWQGSQWVWKVDLRRPLFDWEQDQWNMFTSFLDAIKLRRTIPNSLAWSHSSDGKFSVRSFRWKFEDHNTDNLVDSNLVWQGVCPPKVEIFIWQVLRGRVMVRKFNVDGSSKGNLGPADIGGVLRDSNGLRAGVSAFL</sequence>
<name>A0AAE0E098_9ROSI</name>
<dbReference type="EMBL" id="JANJYJ010000007">
    <property type="protein sequence ID" value="KAK3199391.1"/>
    <property type="molecule type" value="Genomic_DNA"/>
</dbReference>
<organism evidence="1 2">
    <name type="scientific">Dipteronia sinensis</name>
    <dbReference type="NCBI Taxonomy" id="43782"/>
    <lineage>
        <taxon>Eukaryota</taxon>
        <taxon>Viridiplantae</taxon>
        <taxon>Streptophyta</taxon>
        <taxon>Embryophyta</taxon>
        <taxon>Tracheophyta</taxon>
        <taxon>Spermatophyta</taxon>
        <taxon>Magnoliopsida</taxon>
        <taxon>eudicotyledons</taxon>
        <taxon>Gunneridae</taxon>
        <taxon>Pentapetalae</taxon>
        <taxon>rosids</taxon>
        <taxon>malvids</taxon>
        <taxon>Sapindales</taxon>
        <taxon>Sapindaceae</taxon>
        <taxon>Hippocastanoideae</taxon>
        <taxon>Acereae</taxon>
        <taxon>Dipteronia</taxon>
    </lineage>
</organism>
<reference evidence="1" key="1">
    <citation type="journal article" date="2023" name="Plant J.">
        <title>Genome sequences and population genomics provide insights into the demographic history, inbreeding, and mutation load of two 'living fossil' tree species of Dipteronia.</title>
        <authorList>
            <person name="Feng Y."/>
            <person name="Comes H.P."/>
            <person name="Chen J."/>
            <person name="Zhu S."/>
            <person name="Lu R."/>
            <person name="Zhang X."/>
            <person name="Li P."/>
            <person name="Qiu J."/>
            <person name="Olsen K.M."/>
            <person name="Qiu Y."/>
        </authorList>
    </citation>
    <scope>NUCLEOTIDE SEQUENCE</scope>
    <source>
        <strain evidence="1">NBL</strain>
    </source>
</reference>
<keyword evidence="2" id="KW-1185">Reference proteome</keyword>